<organism evidence="1 2">
    <name type="scientific">Caerostris darwini</name>
    <dbReference type="NCBI Taxonomy" id="1538125"/>
    <lineage>
        <taxon>Eukaryota</taxon>
        <taxon>Metazoa</taxon>
        <taxon>Ecdysozoa</taxon>
        <taxon>Arthropoda</taxon>
        <taxon>Chelicerata</taxon>
        <taxon>Arachnida</taxon>
        <taxon>Araneae</taxon>
        <taxon>Araneomorphae</taxon>
        <taxon>Entelegynae</taxon>
        <taxon>Araneoidea</taxon>
        <taxon>Araneidae</taxon>
        <taxon>Caerostris</taxon>
    </lineage>
</organism>
<gene>
    <name evidence="1" type="ORF">CDAR_534121</name>
</gene>
<protein>
    <submittedName>
        <fullName evidence="1">Uncharacterized protein</fullName>
    </submittedName>
</protein>
<dbReference type="Proteomes" id="UP001054837">
    <property type="component" value="Unassembled WGS sequence"/>
</dbReference>
<evidence type="ECO:0000313" key="1">
    <source>
        <dbReference type="EMBL" id="GIY29481.1"/>
    </source>
</evidence>
<sequence length="124" mass="14194">MGKETSICMVIKFYPEQTLCNALFFLPSQDIAFVLLICCLQICNGSWMGRINRTMDHGWDVSTGQWITDKDVPTGQWIMDGMYQRDNGSWGWDVPTGQWIMGMGCTNGTMDHGWNASRLLVKWF</sequence>
<proteinExistence type="predicted"/>
<keyword evidence="2" id="KW-1185">Reference proteome</keyword>
<accession>A0AAV4S8N4</accession>
<reference evidence="1 2" key="1">
    <citation type="submission" date="2021-06" db="EMBL/GenBank/DDBJ databases">
        <title>Caerostris darwini draft genome.</title>
        <authorList>
            <person name="Kono N."/>
            <person name="Arakawa K."/>
        </authorList>
    </citation>
    <scope>NUCLEOTIDE SEQUENCE [LARGE SCALE GENOMIC DNA]</scope>
</reference>
<dbReference type="EMBL" id="BPLQ01007314">
    <property type="protein sequence ID" value="GIY29481.1"/>
    <property type="molecule type" value="Genomic_DNA"/>
</dbReference>
<comment type="caution">
    <text evidence="1">The sequence shown here is derived from an EMBL/GenBank/DDBJ whole genome shotgun (WGS) entry which is preliminary data.</text>
</comment>
<evidence type="ECO:0000313" key="2">
    <source>
        <dbReference type="Proteomes" id="UP001054837"/>
    </source>
</evidence>
<dbReference type="AlphaFoldDB" id="A0AAV4S8N4"/>
<name>A0AAV4S8N4_9ARAC</name>